<gene>
    <name evidence="1" type="ORF">FBZ92_112131</name>
</gene>
<name>A0A560IBD4_9PROT</name>
<organism evidence="1 2">
    <name type="scientific">Nitrospirillum amazonense</name>
    <dbReference type="NCBI Taxonomy" id="28077"/>
    <lineage>
        <taxon>Bacteria</taxon>
        <taxon>Pseudomonadati</taxon>
        <taxon>Pseudomonadota</taxon>
        <taxon>Alphaproteobacteria</taxon>
        <taxon>Rhodospirillales</taxon>
        <taxon>Azospirillaceae</taxon>
        <taxon>Nitrospirillum</taxon>
    </lineage>
</organism>
<dbReference type="EMBL" id="VITT01000012">
    <property type="protein sequence ID" value="TWB56342.1"/>
    <property type="molecule type" value="Genomic_DNA"/>
</dbReference>
<dbReference type="Proteomes" id="UP000318050">
    <property type="component" value="Unassembled WGS sequence"/>
</dbReference>
<dbReference type="AlphaFoldDB" id="A0A560IBD4"/>
<evidence type="ECO:0000313" key="1">
    <source>
        <dbReference type="EMBL" id="TWB56342.1"/>
    </source>
</evidence>
<evidence type="ECO:0000313" key="2">
    <source>
        <dbReference type="Proteomes" id="UP000318050"/>
    </source>
</evidence>
<accession>A0A560IBD4</accession>
<sequence length="283" mass="31670">MVWSYDWIADKVEERSVAVLMAKYDLYTQQTAAGPDVSLETGELAKVDTNGAMLFRRLDDGDRGPALREELADFFSVMALRHPATVVGYPLVAANFVIKFQEYLNVANSIDDFHSVMDGNGLGNIEISEDEFNIIKNENIHDVDTVFGQIFDSFLASGGNQDVPFSHVITDPSGREDLKNRLLSMEWNLGRSKRPKLVIGDAGVMFQHGDSDLGWKAVLGPDLAMLITKQKQPISSMIGDVILEKWQVDNLNMEMVARSERFLVGSSKRIVEKFSQYMVRNNA</sequence>
<dbReference type="Pfam" id="PF14022">
    <property type="entry name" value="DUF4238"/>
    <property type="match status" value="1"/>
</dbReference>
<protein>
    <submittedName>
        <fullName evidence="1">Uncharacterized protein DUF4238</fullName>
    </submittedName>
</protein>
<dbReference type="InterPro" id="IPR025332">
    <property type="entry name" value="DUF4238"/>
</dbReference>
<comment type="caution">
    <text evidence="1">The sequence shown here is derived from an EMBL/GenBank/DDBJ whole genome shotgun (WGS) entry which is preliminary data.</text>
</comment>
<reference evidence="1 2" key="1">
    <citation type="submission" date="2019-06" db="EMBL/GenBank/DDBJ databases">
        <title>Genomic Encyclopedia of Type Strains, Phase IV (KMG-V): Genome sequencing to study the core and pangenomes of soil and plant-associated prokaryotes.</title>
        <authorList>
            <person name="Whitman W."/>
        </authorList>
    </citation>
    <scope>NUCLEOTIDE SEQUENCE [LARGE SCALE GENOMIC DNA]</scope>
    <source>
        <strain evidence="1 2">BR 11140</strain>
    </source>
</reference>
<proteinExistence type="predicted"/>